<gene>
    <name evidence="2" type="ORF">Q4521_04725</name>
</gene>
<reference evidence="2" key="1">
    <citation type="submission" date="2023-07" db="EMBL/GenBank/DDBJ databases">
        <title>Genome content predicts the carbon catabolic preferences of heterotrophic bacteria.</title>
        <authorList>
            <person name="Gralka M."/>
        </authorList>
    </citation>
    <scope>NUCLEOTIDE SEQUENCE</scope>
    <source>
        <strain evidence="2">I3M17_2</strain>
    </source>
</reference>
<dbReference type="EMBL" id="JAUOPB010000003">
    <property type="protein sequence ID" value="MDO6421766.1"/>
    <property type="molecule type" value="Genomic_DNA"/>
</dbReference>
<protein>
    <submittedName>
        <fullName evidence="2">Uncharacterized protein</fullName>
    </submittedName>
</protein>
<dbReference type="RefSeq" id="WP_303491407.1">
    <property type="nucleotide sequence ID" value="NZ_JAUOPB010000003.1"/>
</dbReference>
<comment type="caution">
    <text evidence="2">The sequence shown here is derived from an EMBL/GenBank/DDBJ whole genome shotgun (WGS) entry which is preliminary data.</text>
</comment>
<evidence type="ECO:0000256" key="1">
    <source>
        <dbReference type="SAM" id="Coils"/>
    </source>
</evidence>
<accession>A0AAW7X556</accession>
<sequence length="294" mass="33495">MPVLKMSQPVSEVGIPLLTTAVSNDDIRKQASKLGYENDRLKRVLDTQITSVESLMHSNTHLRAERERFTKELTKYKHEISMLEQEYEKVLVKHDTLTESYRVKLNLMEVSLQEANGQTYAAKVIIDRQNTKMLEKDIYIRELVEQQRVLKKQLNAQQKKAPVKQADVASKTVANTATGEVNGVVKAFVSTLSQLTMRDYSLPKLKLSMPVFSKEEKQLVQIEAKKLVSLGVPGEMLKNKFDSLASELKARADKRKIEALKKRRSKLWNNNQAAGVVSTWKKIDVVDFTNIAEH</sequence>
<organism evidence="2 3">
    <name type="scientific">Saccharophagus degradans</name>
    <dbReference type="NCBI Taxonomy" id="86304"/>
    <lineage>
        <taxon>Bacteria</taxon>
        <taxon>Pseudomonadati</taxon>
        <taxon>Pseudomonadota</taxon>
        <taxon>Gammaproteobacteria</taxon>
        <taxon>Cellvibrionales</taxon>
        <taxon>Cellvibrionaceae</taxon>
        <taxon>Saccharophagus</taxon>
    </lineage>
</organism>
<evidence type="ECO:0000313" key="2">
    <source>
        <dbReference type="EMBL" id="MDO6421766.1"/>
    </source>
</evidence>
<dbReference type="AlphaFoldDB" id="A0AAW7X556"/>
<proteinExistence type="predicted"/>
<name>A0AAW7X556_9GAMM</name>
<evidence type="ECO:0000313" key="3">
    <source>
        <dbReference type="Proteomes" id="UP001169760"/>
    </source>
</evidence>
<feature type="coiled-coil region" evidence="1">
    <location>
        <begin position="59"/>
        <end position="93"/>
    </location>
</feature>
<keyword evidence="1" id="KW-0175">Coiled coil</keyword>
<dbReference type="Proteomes" id="UP001169760">
    <property type="component" value="Unassembled WGS sequence"/>
</dbReference>